<dbReference type="GO" id="GO:0046872">
    <property type="term" value="F:metal ion binding"/>
    <property type="evidence" value="ECO:0007669"/>
    <property type="project" value="UniProtKB-KW"/>
</dbReference>
<gene>
    <name evidence="3" type="ORF">SAMN02745941_03867</name>
</gene>
<dbReference type="PIRSF" id="PIRSF015853">
    <property type="entry name" value="Pep_DppA"/>
    <property type="match status" value="1"/>
</dbReference>
<feature type="binding site" evidence="2">
    <location>
        <position position="8"/>
    </location>
    <ligand>
        <name>Zn(2+)</name>
        <dbReference type="ChEBI" id="CHEBI:29105"/>
        <label>2</label>
    </ligand>
</feature>
<dbReference type="Pfam" id="PF04951">
    <property type="entry name" value="Peptidase_M55"/>
    <property type="match status" value="1"/>
</dbReference>
<dbReference type="Proteomes" id="UP000184241">
    <property type="component" value="Unassembled WGS sequence"/>
</dbReference>
<feature type="binding site" evidence="2">
    <location>
        <position position="10"/>
    </location>
    <ligand>
        <name>Zn(2+)</name>
        <dbReference type="ChEBI" id="CHEBI:29105"/>
        <label>1</label>
    </ligand>
</feature>
<protein>
    <submittedName>
        <fullName evidence="3">D-amino peptidase</fullName>
    </submittedName>
</protein>
<dbReference type="Gene3D" id="3.30.1360.130">
    <property type="entry name" value="Dipeptide transport protein"/>
    <property type="match status" value="1"/>
</dbReference>
<dbReference type="SUPFAM" id="SSF63992">
    <property type="entry name" value="Dipeptide transport protein"/>
    <property type="match status" value="1"/>
</dbReference>
<evidence type="ECO:0000256" key="1">
    <source>
        <dbReference type="PIRSR" id="PIRSR015853-1"/>
    </source>
</evidence>
<dbReference type="InterPro" id="IPR036177">
    <property type="entry name" value="Peptidase_M55_sf"/>
</dbReference>
<keyword evidence="2" id="KW-0862">Zinc</keyword>
<keyword evidence="2" id="KW-0479">Metal-binding</keyword>
<feature type="active site" description="Nucleophile" evidence="1">
    <location>
        <position position="117"/>
    </location>
</feature>
<dbReference type="InterPro" id="IPR007035">
    <property type="entry name" value="Peptidase_M55"/>
</dbReference>
<feature type="binding site" evidence="2">
    <location>
        <position position="8"/>
    </location>
    <ligand>
        <name>Zn(2+)</name>
        <dbReference type="ChEBI" id="CHEBI:29105"/>
        <label>1</label>
    </ligand>
</feature>
<sequence length="265" mass="29104">MKIYISADIEGITGVTSWSETEKEHGDFSVFAAQMTKEVKAACEGAYEAGATEIYVKDAHDSARNIDINELPEYVKLQSGWAGDPMCMVSGLDESFDGVIFIGYHSRAGSGTSPLAHTLDTGMSYIKINGVYASEFLINAYAAALHNVPVVFVSGDKGLIDEVKQTNGSIKTLSVKEGVGQCTINIHPTKAIKDIKALVKEALVTDYSLCKITLPKTFNIELAYERHEKAYGNSFYPGAKLIEPRVISYTTDNYYEVLRLFHFLT</sequence>
<accession>A0A1M6BED9</accession>
<dbReference type="CDD" id="cd08770">
    <property type="entry name" value="DAP_dppA_3"/>
    <property type="match status" value="1"/>
</dbReference>
<dbReference type="RefSeq" id="WP_073022223.1">
    <property type="nucleotide sequence ID" value="NZ_FQXU01000014.1"/>
</dbReference>
<evidence type="ECO:0000256" key="2">
    <source>
        <dbReference type="PIRSR" id="PIRSR015853-2"/>
    </source>
</evidence>
<dbReference type="Gene3D" id="3.40.50.10780">
    <property type="entry name" value="Dipeptide transport protein"/>
    <property type="match status" value="1"/>
</dbReference>
<evidence type="ECO:0000313" key="4">
    <source>
        <dbReference type="Proteomes" id="UP000184241"/>
    </source>
</evidence>
<organism evidence="3 4">
    <name type="scientific">Clostridium intestinale DSM 6191</name>
    <dbReference type="NCBI Taxonomy" id="1121320"/>
    <lineage>
        <taxon>Bacteria</taxon>
        <taxon>Bacillati</taxon>
        <taxon>Bacillota</taxon>
        <taxon>Clostridia</taxon>
        <taxon>Eubacteriales</taxon>
        <taxon>Clostridiaceae</taxon>
        <taxon>Clostridium</taxon>
    </lineage>
</organism>
<proteinExistence type="predicted"/>
<dbReference type="EMBL" id="FQXU01000014">
    <property type="protein sequence ID" value="SHI47110.1"/>
    <property type="molecule type" value="Genomic_DNA"/>
</dbReference>
<reference evidence="3 4" key="1">
    <citation type="submission" date="2016-11" db="EMBL/GenBank/DDBJ databases">
        <authorList>
            <person name="Jaros S."/>
            <person name="Januszkiewicz K."/>
            <person name="Wedrychowicz H."/>
        </authorList>
    </citation>
    <scope>NUCLEOTIDE SEQUENCE [LARGE SCALE GENOMIC DNA]</scope>
    <source>
        <strain evidence="3 4">DSM 6191</strain>
    </source>
</reference>
<evidence type="ECO:0000313" key="3">
    <source>
        <dbReference type="EMBL" id="SHI47110.1"/>
    </source>
</evidence>
<feature type="binding site" evidence="2">
    <location>
        <position position="60"/>
    </location>
    <ligand>
        <name>Zn(2+)</name>
        <dbReference type="ChEBI" id="CHEBI:29105"/>
        <label>2</label>
    </ligand>
</feature>
<dbReference type="AlphaFoldDB" id="A0A1M6BED9"/>
<feature type="binding site" evidence="2">
    <location>
        <position position="105"/>
    </location>
    <ligand>
        <name>Zn(2+)</name>
        <dbReference type="ChEBI" id="CHEBI:29105"/>
        <label>2</label>
    </ligand>
</feature>
<name>A0A1M6BED9_9CLOT</name>
<dbReference type="InterPro" id="IPR027476">
    <property type="entry name" value="DppA_N"/>
</dbReference>
<feature type="binding site" evidence="2">
    <location>
        <position position="135"/>
    </location>
    <ligand>
        <name>Zn(2+)</name>
        <dbReference type="ChEBI" id="CHEBI:29105"/>
        <label>2</label>
    </ligand>
</feature>